<sequence>MENESELDKMIMTLPSETLENLFRESTTDEKIVMLKCLEQYNINLDIQLGKVSNDLVATKMMREILKKKLIYRIPSKLQNNLAPVVDTLFGEKEYCVSFNNNLE</sequence>
<protein>
    <submittedName>
        <fullName evidence="1">Uncharacterized protein</fullName>
    </submittedName>
</protein>
<reference evidence="2" key="2">
    <citation type="submission" date="2015-07" db="EMBL/GenBank/DDBJ databases">
        <title>Contrasting host-pathogen interactions and genome evolution in two generalist and specialist microsporidian pathogens of mosquitoes.</title>
        <authorList>
            <consortium name="The Broad Institute Genomics Platform"/>
            <consortium name="The Broad Institute Genome Sequencing Center for Infectious Disease"/>
            <person name="Cuomo C.A."/>
            <person name="Sanscrainte N.D."/>
            <person name="Goldberg J.M."/>
            <person name="Heiman D."/>
            <person name="Young S."/>
            <person name="Zeng Q."/>
            <person name="Becnel J.J."/>
            <person name="Birren B.W."/>
        </authorList>
    </citation>
    <scope>NUCLEOTIDE SEQUENCE [LARGE SCALE GENOMIC DNA]</scope>
    <source>
        <strain evidence="2">USNM 41457</strain>
    </source>
</reference>
<evidence type="ECO:0000313" key="2">
    <source>
        <dbReference type="Proteomes" id="UP000003163"/>
    </source>
</evidence>
<dbReference type="VEuPathDB" id="MicrosporidiaDB:EDEG_01999"/>
<keyword evidence="2" id="KW-1185">Reference proteome</keyword>
<dbReference type="EMBL" id="AFBI03000032">
    <property type="protein sequence ID" value="EJW03707.1"/>
    <property type="molecule type" value="Genomic_DNA"/>
</dbReference>
<name>J9DQV9_EDHAE</name>
<gene>
    <name evidence="1" type="ORF">EDEG_01999</name>
</gene>
<proteinExistence type="predicted"/>
<dbReference type="AlphaFoldDB" id="J9DQV9"/>
<comment type="caution">
    <text evidence="1">The sequence shown here is derived from an EMBL/GenBank/DDBJ whole genome shotgun (WGS) entry which is preliminary data.</text>
</comment>
<reference evidence="1 2" key="1">
    <citation type="submission" date="2011-08" db="EMBL/GenBank/DDBJ databases">
        <authorList>
            <person name="Liu Z.J."/>
            <person name="Shi F.L."/>
            <person name="Lu J.Q."/>
            <person name="Li M."/>
            <person name="Wang Z.L."/>
        </authorList>
    </citation>
    <scope>NUCLEOTIDE SEQUENCE [LARGE SCALE GENOMIC DNA]</scope>
    <source>
        <strain evidence="1 2">USNM 41457</strain>
    </source>
</reference>
<dbReference type="Proteomes" id="UP000003163">
    <property type="component" value="Unassembled WGS sequence"/>
</dbReference>
<accession>J9DQV9</accession>
<organism evidence="1 2">
    <name type="scientific">Edhazardia aedis (strain USNM 41457)</name>
    <name type="common">Microsporidian parasite</name>
    <dbReference type="NCBI Taxonomy" id="1003232"/>
    <lineage>
        <taxon>Eukaryota</taxon>
        <taxon>Fungi</taxon>
        <taxon>Fungi incertae sedis</taxon>
        <taxon>Microsporidia</taxon>
        <taxon>Edhazardia</taxon>
    </lineage>
</organism>
<evidence type="ECO:0000313" key="1">
    <source>
        <dbReference type="EMBL" id="EJW03707.1"/>
    </source>
</evidence>
<dbReference type="HOGENOM" id="CLU_2250096_0_0_1"/>
<dbReference type="InParanoid" id="J9DQV9"/>